<evidence type="ECO:0000313" key="2">
    <source>
        <dbReference type="Proteomes" id="UP000018144"/>
    </source>
</evidence>
<sequence length="151" mass="18463">MCWRCGDGAKCPFYPEGKRKGMEEYRDFLRNIEDYLPVDMDELDFDDYYEEIRYEPVTPKFFNAKWYSDFEFQQAIYNKDTRMPNQPEKGTEDPTNPFYQTKKGHYSAVWLCRYCGHYKIKSGKHVFYQEDVLYNFPEPYQCYDRFVRARL</sequence>
<dbReference type="Proteomes" id="UP000018144">
    <property type="component" value="Unassembled WGS sequence"/>
</dbReference>
<dbReference type="EMBL" id="HF935394">
    <property type="protein sequence ID" value="CCX08187.1"/>
    <property type="molecule type" value="Genomic_DNA"/>
</dbReference>
<protein>
    <submittedName>
        <fullName evidence="1">Uncharacterized protein</fullName>
    </submittedName>
</protein>
<keyword evidence="2" id="KW-1185">Reference proteome</keyword>
<evidence type="ECO:0000313" key="1">
    <source>
        <dbReference type="EMBL" id="CCX08187.1"/>
    </source>
</evidence>
<dbReference type="AlphaFoldDB" id="U4L6J9"/>
<accession>U4L6J9</accession>
<proteinExistence type="predicted"/>
<organism evidence="1 2">
    <name type="scientific">Pyronema omphalodes (strain CBS 100304)</name>
    <name type="common">Pyronema confluens</name>
    <dbReference type="NCBI Taxonomy" id="1076935"/>
    <lineage>
        <taxon>Eukaryota</taxon>
        <taxon>Fungi</taxon>
        <taxon>Dikarya</taxon>
        <taxon>Ascomycota</taxon>
        <taxon>Pezizomycotina</taxon>
        <taxon>Pezizomycetes</taxon>
        <taxon>Pezizales</taxon>
        <taxon>Pyronemataceae</taxon>
        <taxon>Pyronema</taxon>
    </lineage>
</organism>
<reference evidence="1 2" key="1">
    <citation type="journal article" date="2013" name="PLoS Genet.">
        <title>The genome and development-dependent transcriptomes of Pyronema confluens: a window into fungal evolution.</title>
        <authorList>
            <person name="Traeger S."/>
            <person name="Altegoer F."/>
            <person name="Freitag M."/>
            <person name="Gabaldon T."/>
            <person name="Kempken F."/>
            <person name="Kumar A."/>
            <person name="Marcet-Houben M."/>
            <person name="Poggeler S."/>
            <person name="Stajich J.E."/>
            <person name="Nowrousian M."/>
        </authorList>
    </citation>
    <scope>NUCLEOTIDE SEQUENCE [LARGE SCALE GENOMIC DNA]</scope>
    <source>
        <strain evidence="2">CBS 100304</strain>
        <tissue evidence="1">Vegetative mycelium</tissue>
    </source>
</reference>
<gene>
    <name evidence="1" type="ORF">PCON_07776</name>
</gene>
<name>U4L6J9_PYROM</name>